<sequence length="184" mass="20827">MNIDPEALYQSLATQEPTPLAALPRTHGMYALYDHEGVMRYVGITMNDQSGFYGRIYQRHVAGSESRSHKFSHAYNTGRMWRAARDSRPDAKLSKGLRTAFVRRFCRATVIEVPIARHADLPLLERTVQRLAPAGQLTWIDARGFEPIDEPRALVDLLLAELAYTSDRVEALLRQAALHSARPR</sequence>
<proteinExistence type="predicted"/>
<reference evidence="1" key="1">
    <citation type="submission" date="2021-08" db="EMBL/GenBank/DDBJ databases">
        <authorList>
            <person name="Zhang H."/>
            <person name="Xu M."/>
            <person name="Yu Z."/>
            <person name="Yang L."/>
            <person name="Cai Y."/>
        </authorList>
    </citation>
    <scope>NUCLEOTIDE SEQUENCE</scope>
    <source>
        <strain evidence="1">CHL1</strain>
    </source>
</reference>
<dbReference type="Proteomes" id="UP000825701">
    <property type="component" value="Chromosome"/>
</dbReference>
<dbReference type="RefSeq" id="WP_261402701.1">
    <property type="nucleotide sequence ID" value="NZ_CP081869.1"/>
</dbReference>
<keyword evidence="2" id="KW-1185">Reference proteome</keyword>
<organism evidence="1 2">
    <name type="scientific">Chenggangzhangella methanolivorans</name>
    <dbReference type="NCBI Taxonomy" id="1437009"/>
    <lineage>
        <taxon>Bacteria</taxon>
        <taxon>Pseudomonadati</taxon>
        <taxon>Pseudomonadota</taxon>
        <taxon>Alphaproteobacteria</taxon>
        <taxon>Hyphomicrobiales</taxon>
        <taxon>Methylopilaceae</taxon>
        <taxon>Chenggangzhangella</taxon>
    </lineage>
</organism>
<gene>
    <name evidence="1" type="ORF">K6K41_23410</name>
</gene>
<protein>
    <recommendedName>
        <fullName evidence="3">GIY-YIG domain-containing protein</fullName>
    </recommendedName>
</protein>
<accession>A0A9E6UKP8</accession>
<evidence type="ECO:0008006" key="3">
    <source>
        <dbReference type="Google" id="ProtNLM"/>
    </source>
</evidence>
<name>A0A9E6UKP8_9HYPH</name>
<dbReference type="AlphaFoldDB" id="A0A9E6UKP8"/>
<dbReference type="KEGG" id="cmet:K6K41_23410"/>
<evidence type="ECO:0000313" key="1">
    <source>
        <dbReference type="EMBL" id="QZN99611.1"/>
    </source>
</evidence>
<dbReference type="EMBL" id="CP081869">
    <property type="protein sequence ID" value="QZN99611.1"/>
    <property type="molecule type" value="Genomic_DNA"/>
</dbReference>
<evidence type="ECO:0000313" key="2">
    <source>
        <dbReference type="Proteomes" id="UP000825701"/>
    </source>
</evidence>